<dbReference type="CDD" id="cd11030">
    <property type="entry name" value="CYP105-like"/>
    <property type="match status" value="1"/>
</dbReference>
<dbReference type="SUPFAM" id="SSF48264">
    <property type="entry name" value="Cytochrome P450"/>
    <property type="match status" value="1"/>
</dbReference>
<dbReference type="GO" id="GO:0016705">
    <property type="term" value="F:oxidoreductase activity, acting on paired donors, with incorporation or reduction of molecular oxygen"/>
    <property type="evidence" value="ECO:0007669"/>
    <property type="project" value="InterPro"/>
</dbReference>
<protein>
    <recommendedName>
        <fullName evidence="9">Cytochrome P450 55A3</fullName>
    </recommendedName>
</protein>
<evidence type="ECO:0000256" key="3">
    <source>
        <dbReference type="ARBA" id="ARBA00022723"/>
    </source>
</evidence>
<dbReference type="PANTHER" id="PTHR46696:SF6">
    <property type="entry name" value="P450, PUTATIVE (EUROFUNG)-RELATED"/>
    <property type="match status" value="1"/>
</dbReference>
<evidence type="ECO:0000256" key="1">
    <source>
        <dbReference type="ARBA" id="ARBA00010617"/>
    </source>
</evidence>
<dbReference type="PRINTS" id="PR00359">
    <property type="entry name" value="BP450"/>
</dbReference>
<dbReference type="Pfam" id="PF00067">
    <property type="entry name" value="p450"/>
    <property type="match status" value="1"/>
</dbReference>
<evidence type="ECO:0000256" key="5">
    <source>
        <dbReference type="ARBA" id="ARBA00023004"/>
    </source>
</evidence>
<name>A0A8H7W0N7_9HELO</name>
<dbReference type="InterPro" id="IPR001128">
    <property type="entry name" value="Cyt_P450"/>
</dbReference>
<dbReference type="InterPro" id="IPR036396">
    <property type="entry name" value="Cyt_P450_sf"/>
</dbReference>
<proteinExistence type="inferred from homology"/>
<evidence type="ECO:0000256" key="2">
    <source>
        <dbReference type="ARBA" id="ARBA00022617"/>
    </source>
</evidence>
<keyword evidence="4" id="KW-0560">Oxidoreductase</keyword>
<keyword evidence="3" id="KW-0479">Metal-binding</keyword>
<accession>A0A8H7W0N7</accession>
<dbReference type="Proteomes" id="UP000664132">
    <property type="component" value="Unassembled WGS sequence"/>
</dbReference>
<evidence type="ECO:0000256" key="6">
    <source>
        <dbReference type="ARBA" id="ARBA00023033"/>
    </source>
</evidence>
<evidence type="ECO:0000256" key="4">
    <source>
        <dbReference type="ARBA" id="ARBA00023002"/>
    </source>
</evidence>
<keyword evidence="8" id="KW-1185">Reference proteome</keyword>
<keyword evidence="5" id="KW-0408">Iron</keyword>
<dbReference type="GO" id="GO:0004497">
    <property type="term" value="F:monooxygenase activity"/>
    <property type="evidence" value="ECO:0007669"/>
    <property type="project" value="UniProtKB-KW"/>
</dbReference>
<dbReference type="AlphaFoldDB" id="A0A8H7W0N7"/>
<evidence type="ECO:0000313" key="7">
    <source>
        <dbReference type="EMBL" id="KAG4410787.1"/>
    </source>
</evidence>
<dbReference type="InterPro" id="IPR002397">
    <property type="entry name" value="Cyt_P450_B"/>
</dbReference>
<dbReference type="Gene3D" id="1.10.630.10">
    <property type="entry name" value="Cytochrome P450"/>
    <property type="match status" value="1"/>
</dbReference>
<dbReference type="FunFam" id="1.10.630.10:FF:000018">
    <property type="entry name" value="Cytochrome P450 monooxygenase"/>
    <property type="match status" value="1"/>
</dbReference>
<dbReference type="EMBL" id="JAFJYH010000586">
    <property type="protein sequence ID" value="KAG4410787.1"/>
    <property type="molecule type" value="Genomic_DNA"/>
</dbReference>
<organism evidence="7 8">
    <name type="scientific">Cadophora malorum</name>
    <dbReference type="NCBI Taxonomy" id="108018"/>
    <lineage>
        <taxon>Eukaryota</taxon>
        <taxon>Fungi</taxon>
        <taxon>Dikarya</taxon>
        <taxon>Ascomycota</taxon>
        <taxon>Pezizomycotina</taxon>
        <taxon>Leotiomycetes</taxon>
        <taxon>Helotiales</taxon>
        <taxon>Ploettnerulaceae</taxon>
        <taxon>Cadophora</taxon>
    </lineage>
</organism>
<dbReference type="PANTHER" id="PTHR46696">
    <property type="entry name" value="P450, PUTATIVE (EUROFUNG)-RELATED"/>
    <property type="match status" value="1"/>
</dbReference>
<comment type="caution">
    <text evidence="7">The sequence shown here is derived from an EMBL/GenBank/DDBJ whole genome shotgun (WGS) entry which is preliminary data.</text>
</comment>
<keyword evidence="6" id="KW-0503">Monooxygenase</keyword>
<keyword evidence="2" id="KW-0349">Heme</keyword>
<dbReference type="GO" id="GO:0020037">
    <property type="term" value="F:heme binding"/>
    <property type="evidence" value="ECO:0007669"/>
    <property type="project" value="InterPro"/>
</dbReference>
<comment type="similarity">
    <text evidence="1">Belongs to the cytochrome P450 family.</text>
</comment>
<reference evidence="7" key="1">
    <citation type="submission" date="2021-02" db="EMBL/GenBank/DDBJ databases">
        <title>Genome sequence Cadophora malorum strain M34.</title>
        <authorList>
            <person name="Stefanovic E."/>
            <person name="Vu D."/>
            <person name="Scully C."/>
            <person name="Dijksterhuis J."/>
            <person name="Roader J."/>
            <person name="Houbraken J."/>
        </authorList>
    </citation>
    <scope>NUCLEOTIDE SEQUENCE</scope>
    <source>
        <strain evidence="7">M34</strain>
    </source>
</reference>
<dbReference type="OrthoDB" id="3945418at2759"/>
<evidence type="ECO:0008006" key="9">
    <source>
        <dbReference type="Google" id="ProtNLM"/>
    </source>
</evidence>
<sequence>MGSLTASTPPKFPFARPSGTTPALEYAHLRATDPVSQVELFDGSLAWLVVKHKDICAVLTDERLSKQRNRPGFPELSAGGKLAAKNKPTFVDMDPPQHMQQRSMVESIFKKEHIDSIRPQIQETVNSLLDKMIAEGGSVSFDFVEKFALPVPSYTIYSILGVPLEDLPKLTNFAAIRSNGSGTATEASNANAALLSYMDSLVTARLASPRPDLISLLVTEQFIPGHLTQADVVQIAFLLLVAGNATMVSMIALGVVTLLEHPDQLELLKQDPEKWAAPFVEELCRFHTASALATKRVAKEDVVYGGKLIKAGEGIIAATQSGNRDEEVFGETADQFDMMRVRGGEEALGYGWGAHRCVAEWLARAELEIVFATLWTRLPNLKLAIPFEEVKYSPPTKDVGIGELSVVF</sequence>
<gene>
    <name evidence="7" type="ORF">IFR04_016073</name>
</gene>
<dbReference type="GO" id="GO:0005506">
    <property type="term" value="F:iron ion binding"/>
    <property type="evidence" value="ECO:0007669"/>
    <property type="project" value="InterPro"/>
</dbReference>
<evidence type="ECO:0000313" key="8">
    <source>
        <dbReference type="Proteomes" id="UP000664132"/>
    </source>
</evidence>